<accession>A0A3B0R8I0</accession>
<feature type="region of interest" description="Disordered" evidence="1">
    <location>
        <begin position="51"/>
        <end position="93"/>
    </location>
</feature>
<dbReference type="AlphaFoldDB" id="A0A3B0R8I0"/>
<dbReference type="Pfam" id="PF16118">
    <property type="entry name" value="DUF4834"/>
    <property type="match status" value="1"/>
</dbReference>
<evidence type="ECO:0008006" key="4">
    <source>
        <dbReference type="Google" id="ProtNLM"/>
    </source>
</evidence>
<dbReference type="InterPro" id="IPR032272">
    <property type="entry name" value="DUF4834"/>
</dbReference>
<proteinExistence type="predicted"/>
<evidence type="ECO:0000256" key="2">
    <source>
        <dbReference type="SAM" id="Phobius"/>
    </source>
</evidence>
<gene>
    <name evidence="3" type="ORF">MNBD_BACTEROID02-1092</name>
</gene>
<sequence length="93" mass="10809">MMQYASLTGFVRTILIILLVWYGVKILSRVFAPVLMRYVAKKAQQKFGQQFKQYQKPPPTTKNEGEISIDKMPNENKTSNKDVGEYVDYEEID</sequence>
<organism evidence="3">
    <name type="scientific">hydrothermal vent metagenome</name>
    <dbReference type="NCBI Taxonomy" id="652676"/>
    <lineage>
        <taxon>unclassified sequences</taxon>
        <taxon>metagenomes</taxon>
        <taxon>ecological metagenomes</taxon>
    </lineage>
</organism>
<keyword evidence="2" id="KW-0472">Membrane</keyword>
<reference evidence="3" key="1">
    <citation type="submission" date="2018-06" db="EMBL/GenBank/DDBJ databases">
        <authorList>
            <person name="Zhirakovskaya E."/>
        </authorList>
    </citation>
    <scope>NUCLEOTIDE SEQUENCE</scope>
</reference>
<evidence type="ECO:0000256" key="1">
    <source>
        <dbReference type="SAM" id="MobiDB-lite"/>
    </source>
</evidence>
<keyword evidence="2" id="KW-1133">Transmembrane helix</keyword>
<protein>
    <recommendedName>
        <fullName evidence="4">DUF4834 domain-containing protein</fullName>
    </recommendedName>
</protein>
<feature type="compositionally biased region" description="Basic and acidic residues" evidence="1">
    <location>
        <begin position="63"/>
        <end position="84"/>
    </location>
</feature>
<feature type="transmembrane region" description="Helical" evidence="2">
    <location>
        <begin position="6"/>
        <end position="27"/>
    </location>
</feature>
<name>A0A3B0R8I0_9ZZZZ</name>
<dbReference type="EMBL" id="UOEB01000218">
    <property type="protein sequence ID" value="VAV85336.1"/>
    <property type="molecule type" value="Genomic_DNA"/>
</dbReference>
<evidence type="ECO:0000313" key="3">
    <source>
        <dbReference type="EMBL" id="VAV85336.1"/>
    </source>
</evidence>
<keyword evidence="2" id="KW-0812">Transmembrane</keyword>